<keyword evidence="2" id="KW-0812">Transmembrane</keyword>
<feature type="domain" description="Fibronectin type-III" evidence="4">
    <location>
        <begin position="5"/>
        <end position="106"/>
    </location>
</feature>
<proteinExistence type="predicted"/>
<keyword evidence="2" id="KW-1133">Transmembrane helix</keyword>
<comment type="caution">
    <text evidence="6">The sequence shown here is derived from an EMBL/GenBank/DDBJ whole genome shotgun (WGS) entry which is preliminary data.</text>
</comment>
<dbReference type="Gene3D" id="2.60.40.10">
    <property type="entry name" value="Immunoglobulins"/>
    <property type="match status" value="2"/>
</dbReference>
<feature type="compositionally biased region" description="Polar residues" evidence="1">
    <location>
        <begin position="349"/>
        <end position="359"/>
    </location>
</feature>
<dbReference type="SUPFAM" id="SSF49265">
    <property type="entry name" value="Fibronectin type III"/>
    <property type="match status" value="2"/>
</dbReference>
<dbReference type="Pfam" id="PF01108">
    <property type="entry name" value="Tissue_fac"/>
    <property type="match status" value="1"/>
</dbReference>
<dbReference type="InterPro" id="IPR050650">
    <property type="entry name" value="Type-II_Cytokine-TF_Rcpt"/>
</dbReference>
<name>A0ABV0VC21_9TELE</name>
<evidence type="ECO:0000259" key="5">
    <source>
        <dbReference type="Pfam" id="PF09294"/>
    </source>
</evidence>
<organism evidence="6 7">
    <name type="scientific">Ilyodon furcidens</name>
    <name type="common">goldbreast splitfin</name>
    <dbReference type="NCBI Taxonomy" id="33524"/>
    <lineage>
        <taxon>Eukaryota</taxon>
        <taxon>Metazoa</taxon>
        <taxon>Chordata</taxon>
        <taxon>Craniata</taxon>
        <taxon>Vertebrata</taxon>
        <taxon>Euteleostomi</taxon>
        <taxon>Actinopterygii</taxon>
        <taxon>Neopterygii</taxon>
        <taxon>Teleostei</taxon>
        <taxon>Neoteleostei</taxon>
        <taxon>Acanthomorphata</taxon>
        <taxon>Ovalentaria</taxon>
        <taxon>Atherinomorphae</taxon>
        <taxon>Cyprinodontiformes</taxon>
        <taxon>Goodeidae</taxon>
        <taxon>Ilyodon</taxon>
    </lineage>
</organism>
<feature type="chain" id="PRO_5046042575" evidence="3">
    <location>
        <begin position="17"/>
        <end position="485"/>
    </location>
</feature>
<evidence type="ECO:0000313" key="7">
    <source>
        <dbReference type="Proteomes" id="UP001482620"/>
    </source>
</evidence>
<gene>
    <name evidence="6" type="ORF">ILYODFUR_006226</name>
</gene>
<dbReference type="InterPro" id="IPR015373">
    <property type="entry name" value="Interferon/interleukin_rcp_dom"/>
</dbReference>
<evidence type="ECO:0000313" key="6">
    <source>
        <dbReference type="EMBL" id="MEQ2254696.1"/>
    </source>
</evidence>
<evidence type="ECO:0000256" key="2">
    <source>
        <dbReference type="SAM" id="Phobius"/>
    </source>
</evidence>
<dbReference type="PANTHER" id="PTHR20859">
    <property type="entry name" value="INTERFERON/INTERLEUKIN RECEPTOR"/>
    <property type="match status" value="1"/>
</dbReference>
<sequence length="485" mass="53182">MTELLWILTCLPLVLTAMIEPPAPSKVTVTLDHTGYILRWEPGAGTPAGTSFSVTTRHPSQPKEIPVSSCKQVQNLLVCNMTKAFTDPTEIYDIQVRAHLGKKTSQPAVLKEYKPIAHLPLPRLNVTPCSSNLCVNFLVPYKHLQETYNRIHYELQILSGGHKVKDLTHRSLKTQNMTDLAPGREYCFLIRFADSLLNLTSDFSQPVCHSTPGIFSSDPVVSAVACLMVLAVIGVFALLFWTGFICLKGMPMPSVLTSISHLEEVRVSSCRASLSSLLNIRLVAPPVGRNSSSHLFTEERDEESGTETSSRNSSGANYTLRPGTNLLSSSSSSSSLSSKSKPPPSSSSCSNQTPDSSVLQPEAPAAAETQAGAEQNPLRSDNFISVRTEEEKNEEEKNEGEMVEQGVNLLTLTFGWPEKQNEEEDFPDVPEELSAPDLPLVLPSQPAAVASSWTSDDELQSFEDCEYMNRPSADVSERLMRFDHA</sequence>
<protein>
    <submittedName>
        <fullName evidence="6">Uncharacterized protein</fullName>
    </submittedName>
</protein>
<reference evidence="6 7" key="1">
    <citation type="submission" date="2021-06" db="EMBL/GenBank/DDBJ databases">
        <authorList>
            <person name="Palmer J.M."/>
        </authorList>
    </citation>
    <scope>NUCLEOTIDE SEQUENCE [LARGE SCALE GENOMIC DNA]</scope>
    <source>
        <strain evidence="7">if_2019</strain>
        <tissue evidence="6">Muscle</tissue>
    </source>
</reference>
<keyword evidence="2" id="KW-0472">Membrane</keyword>
<dbReference type="InterPro" id="IPR013783">
    <property type="entry name" value="Ig-like_fold"/>
</dbReference>
<dbReference type="InterPro" id="IPR003961">
    <property type="entry name" value="FN3_dom"/>
</dbReference>
<feature type="region of interest" description="Disordered" evidence="1">
    <location>
        <begin position="291"/>
        <end position="381"/>
    </location>
</feature>
<dbReference type="Proteomes" id="UP001482620">
    <property type="component" value="Unassembled WGS sequence"/>
</dbReference>
<feature type="signal peptide" evidence="3">
    <location>
        <begin position="1"/>
        <end position="16"/>
    </location>
</feature>
<feature type="transmembrane region" description="Helical" evidence="2">
    <location>
        <begin position="220"/>
        <end position="247"/>
    </location>
</feature>
<evidence type="ECO:0000256" key="3">
    <source>
        <dbReference type="SAM" id="SignalP"/>
    </source>
</evidence>
<evidence type="ECO:0000259" key="4">
    <source>
        <dbReference type="Pfam" id="PF01108"/>
    </source>
</evidence>
<feature type="domain" description="Interferon/interleukin receptor" evidence="5">
    <location>
        <begin position="122"/>
        <end position="212"/>
    </location>
</feature>
<dbReference type="InterPro" id="IPR036116">
    <property type="entry name" value="FN3_sf"/>
</dbReference>
<dbReference type="Pfam" id="PF09294">
    <property type="entry name" value="Interfer-bind"/>
    <property type="match status" value="1"/>
</dbReference>
<dbReference type="EMBL" id="JAHRIQ010104647">
    <property type="protein sequence ID" value="MEQ2254696.1"/>
    <property type="molecule type" value="Genomic_DNA"/>
</dbReference>
<feature type="compositionally biased region" description="Polar residues" evidence="1">
    <location>
        <begin position="306"/>
        <end position="317"/>
    </location>
</feature>
<keyword evidence="3" id="KW-0732">Signal</keyword>
<feature type="compositionally biased region" description="Low complexity" evidence="1">
    <location>
        <begin position="326"/>
        <end position="340"/>
    </location>
</feature>
<keyword evidence="7" id="KW-1185">Reference proteome</keyword>
<feature type="compositionally biased region" description="Low complexity" evidence="1">
    <location>
        <begin position="360"/>
        <end position="375"/>
    </location>
</feature>
<accession>A0ABV0VC21</accession>
<evidence type="ECO:0000256" key="1">
    <source>
        <dbReference type="SAM" id="MobiDB-lite"/>
    </source>
</evidence>
<dbReference type="PANTHER" id="PTHR20859:SF93">
    <property type="entry name" value="CYTOKINE RECEPTOR FAMILY MEMBER B12-RELATED"/>
    <property type="match status" value="1"/>
</dbReference>